<dbReference type="AlphaFoldDB" id="A0A9N8K2F0"/>
<organism evidence="1 2">
    <name type="scientific">Aureobasidium vineae</name>
    <dbReference type="NCBI Taxonomy" id="2773715"/>
    <lineage>
        <taxon>Eukaryota</taxon>
        <taxon>Fungi</taxon>
        <taxon>Dikarya</taxon>
        <taxon>Ascomycota</taxon>
        <taxon>Pezizomycotina</taxon>
        <taxon>Dothideomycetes</taxon>
        <taxon>Dothideomycetidae</taxon>
        <taxon>Dothideales</taxon>
        <taxon>Saccotheciaceae</taxon>
        <taxon>Aureobasidium</taxon>
    </lineage>
</organism>
<gene>
    <name evidence="1" type="ORF">AWRI4619_LOCUS9089</name>
</gene>
<proteinExistence type="predicted"/>
<evidence type="ECO:0000313" key="2">
    <source>
        <dbReference type="Proteomes" id="UP000716446"/>
    </source>
</evidence>
<keyword evidence="2" id="KW-1185">Reference proteome</keyword>
<dbReference type="EMBL" id="CAIJEN010000016">
    <property type="protein sequence ID" value="CAD0095865.1"/>
    <property type="molecule type" value="Genomic_DNA"/>
</dbReference>
<reference evidence="1" key="1">
    <citation type="submission" date="2020-06" db="EMBL/GenBank/DDBJ databases">
        <authorList>
            <person name="Onetto C."/>
        </authorList>
    </citation>
    <scope>NUCLEOTIDE SEQUENCE</scope>
</reference>
<protein>
    <submittedName>
        <fullName evidence="1">Uncharacterized protein</fullName>
    </submittedName>
</protein>
<dbReference type="Proteomes" id="UP000716446">
    <property type="component" value="Unassembled WGS sequence"/>
</dbReference>
<name>A0A9N8K2F0_9PEZI</name>
<accession>A0A9N8K2F0</accession>
<sequence>MKLALPFGALLFDTIISSYNIQLPYTPKQEHDTLRTQKTLAGVVAIVLLVGCVLYEQIQAGSNYRPLGFNEFCGLAAKGCVEGVVVLAMLRSVLEGYRRLTSSK</sequence>
<evidence type="ECO:0000313" key="1">
    <source>
        <dbReference type="EMBL" id="CAD0095865.1"/>
    </source>
</evidence>
<comment type="caution">
    <text evidence="1">The sequence shown here is derived from an EMBL/GenBank/DDBJ whole genome shotgun (WGS) entry which is preliminary data.</text>
</comment>